<evidence type="ECO:0000256" key="15">
    <source>
        <dbReference type="RuleBase" id="RU004430"/>
    </source>
</evidence>
<organism evidence="16">
    <name type="scientific">Lomis hirta</name>
    <dbReference type="NCBI Taxonomy" id="177234"/>
    <lineage>
        <taxon>Eukaryota</taxon>
        <taxon>Metazoa</taxon>
        <taxon>Ecdysozoa</taxon>
        <taxon>Arthropoda</taxon>
        <taxon>Crustacea</taxon>
        <taxon>Multicrustacea</taxon>
        <taxon>Malacostraca</taxon>
        <taxon>Eumalacostraca</taxon>
        <taxon>Eucarida</taxon>
        <taxon>Decapoda</taxon>
        <taxon>Pleocyemata</taxon>
        <taxon>Anomura</taxon>
        <taxon>Lomoidea</taxon>
        <taxon>Lomidae</taxon>
        <taxon>Lomis</taxon>
    </lineage>
</organism>
<keyword evidence="15" id="KW-0830">Ubiquinone</keyword>
<evidence type="ECO:0000256" key="1">
    <source>
        <dbReference type="ARBA" id="ARBA00004225"/>
    </source>
</evidence>
<dbReference type="PANTHER" id="PTHR11435">
    <property type="entry name" value="NADH UBIQUINONE OXIDOREDUCTASE SUBUNIT ND6"/>
    <property type="match status" value="1"/>
</dbReference>
<evidence type="ECO:0000256" key="3">
    <source>
        <dbReference type="ARBA" id="ARBA00012944"/>
    </source>
</evidence>
<evidence type="ECO:0000256" key="11">
    <source>
        <dbReference type="ARBA" id="ARBA00023027"/>
    </source>
</evidence>
<comment type="catalytic activity">
    <reaction evidence="14 15">
        <text>a ubiquinone + NADH + 5 H(+)(in) = a ubiquinol + NAD(+) + 4 H(+)(out)</text>
        <dbReference type="Rhea" id="RHEA:29091"/>
        <dbReference type="Rhea" id="RHEA-COMP:9565"/>
        <dbReference type="Rhea" id="RHEA-COMP:9566"/>
        <dbReference type="ChEBI" id="CHEBI:15378"/>
        <dbReference type="ChEBI" id="CHEBI:16389"/>
        <dbReference type="ChEBI" id="CHEBI:17976"/>
        <dbReference type="ChEBI" id="CHEBI:57540"/>
        <dbReference type="ChEBI" id="CHEBI:57945"/>
        <dbReference type="EC" id="7.1.1.2"/>
    </reaction>
</comment>
<dbReference type="PANTHER" id="PTHR11435:SF1">
    <property type="entry name" value="NADH-UBIQUINONE OXIDOREDUCTASE CHAIN 6"/>
    <property type="match status" value="1"/>
</dbReference>
<keyword evidence="7 15" id="KW-0812">Transmembrane</keyword>
<keyword evidence="5 15" id="KW-0813">Transport</keyword>
<evidence type="ECO:0000256" key="8">
    <source>
        <dbReference type="ARBA" id="ARBA00022967"/>
    </source>
</evidence>
<comment type="similarity">
    <text evidence="2 15">Belongs to the complex I subunit 6 family.</text>
</comment>
<comment type="function">
    <text evidence="15">Core subunit of the mitochondrial membrane respiratory chain NADH dehydrogenase (Complex I) which catalyzes electron transfer from NADH through the respiratory chain, using ubiquinone as an electron acceptor. Essential for the catalytic activity and assembly of complex I.</text>
</comment>
<evidence type="ECO:0000256" key="4">
    <source>
        <dbReference type="ARBA" id="ARBA00021095"/>
    </source>
</evidence>
<keyword evidence="13 15" id="KW-0472">Membrane</keyword>
<dbReference type="GO" id="GO:0008137">
    <property type="term" value="F:NADH dehydrogenase (ubiquinone) activity"/>
    <property type="evidence" value="ECO:0007669"/>
    <property type="project" value="UniProtKB-UniRule"/>
</dbReference>
<evidence type="ECO:0000256" key="5">
    <source>
        <dbReference type="ARBA" id="ARBA00022448"/>
    </source>
</evidence>
<evidence type="ECO:0000256" key="2">
    <source>
        <dbReference type="ARBA" id="ARBA00005698"/>
    </source>
</evidence>
<geneLocation type="mitochondrion" evidence="16"/>
<evidence type="ECO:0000256" key="7">
    <source>
        <dbReference type="ARBA" id="ARBA00022692"/>
    </source>
</evidence>
<dbReference type="EC" id="7.1.1.2" evidence="3 15"/>
<sequence>MSYMILPLIITLSLLFLRLSHPLSVGLALLVQTTLVSATSGLTNKTFWFSYILFLVFLGGMLVLFIYVASLASNEQFNFNPQQLIYMLFFMIMSAITLFLLDPLLLSNKLISPYLSVKSELTAYITSTIYNLPSYFFTLFIIMYLLLTLLVIVKTMKMFSGTLRMSN</sequence>
<dbReference type="AlphaFoldDB" id="A0A3S6JA65"/>
<dbReference type="GO" id="GO:0031966">
    <property type="term" value="C:mitochondrial membrane"/>
    <property type="evidence" value="ECO:0007669"/>
    <property type="project" value="UniProtKB-SubCell"/>
</dbReference>
<keyword evidence="6 15" id="KW-0679">Respiratory chain</keyword>
<evidence type="ECO:0000256" key="13">
    <source>
        <dbReference type="ARBA" id="ARBA00023136"/>
    </source>
</evidence>
<dbReference type="EMBL" id="KY352239">
    <property type="protein sequence ID" value="ASS30686.1"/>
    <property type="molecule type" value="Genomic_DNA"/>
</dbReference>
<keyword evidence="11 15" id="KW-0520">NAD</keyword>
<feature type="transmembrane region" description="Helical" evidence="15">
    <location>
        <begin position="84"/>
        <end position="106"/>
    </location>
</feature>
<accession>A0A3S6JA65</accession>
<feature type="transmembrane region" description="Helical" evidence="15">
    <location>
        <begin position="46"/>
        <end position="72"/>
    </location>
</feature>
<feature type="transmembrane region" description="Helical" evidence="15">
    <location>
        <begin position="134"/>
        <end position="153"/>
    </location>
</feature>
<protein>
    <recommendedName>
        <fullName evidence="4 15">NADH-ubiquinone oxidoreductase chain 6</fullName>
        <ecNumber evidence="3 15">7.1.1.2</ecNumber>
    </recommendedName>
</protein>
<evidence type="ECO:0000256" key="6">
    <source>
        <dbReference type="ARBA" id="ARBA00022660"/>
    </source>
</evidence>
<keyword evidence="10 15" id="KW-1133">Transmembrane helix</keyword>
<evidence type="ECO:0000256" key="14">
    <source>
        <dbReference type="ARBA" id="ARBA00049551"/>
    </source>
</evidence>
<name>A0A3S6JA65_9EUCA</name>
<evidence type="ECO:0000256" key="9">
    <source>
        <dbReference type="ARBA" id="ARBA00022982"/>
    </source>
</evidence>
<keyword evidence="8 15" id="KW-1278">Translocase</keyword>
<dbReference type="InterPro" id="IPR001457">
    <property type="entry name" value="NADH_UbQ/plastoQ_OxRdtase_su6"/>
</dbReference>
<evidence type="ECO:0000256" key="12">
    <source>
        <dbReference type="ARBA" id="ARBA00023128"/>
    </source>
</evidence>
<proteinExistence type="inferred from homology"/>
<dbReference type="Pfam" id="PF00499">
    <property type="entry name" value="Oxidored_q3"/>
    <property type="match status" value="1"/>
</dbReference>
<reference evidence="16" key="1">
    <citation type="journal article" date="2018" name="Mol. Phylogenet. Evol.">
        <title>ORDER within the chaos: Insights into phylogenetic relationships within the Anomura (Crustacea: Decapoda) from mitochondrial sequences and gene order rearrangements.</title>
        <authorList>
            <person name="Tan M.H."/>
            <person name="Gan H.M."/>
            <person name="Lee Y.P."/>
            <person name="Linton S."/>
            <person name="Grandjean F."/>
            <person name="Bartholomei-Santos M.L."/>
            <person name="Miller A.D."/>
            <person name="Austin C.M."/>
        </authorList>
    </citation>
    <scope>NUCLEOTIDE SEQUENCE</scope>
</reference>
<dbReference type="InterPro" id="IPR050269">
    <property type="entry name" value="ComplexI_Subunit6"/>
</dbReference>
<keyword evidence="12 15" id="KW-0496">Mitochondrion</keyword>
<comment type="subcellular location">
    <subcellularLocation>
        <location evidence="1 15">Mitochondrion membrane</location>
        <topology evidence="1 15">Multi-pass membrane protein</topology>
    </subcellularLocation>
</comment>
<gene>
    <name evidence="16" type="primary">nad6</name>
</gene>
<evidence type="ECO:0000313" key="16">
    <source>
        <dbReference type="EMBL" id="ASS30686.1"/>
    </source>
</evidence>
<keyword evidence="9 15" id="KW-0249">Electron transport</keyword>
<evidence type="ECO:0000256" key="10">
    <source>
        <dbReference type="ARBA" id="ARBA00022989"/>
    </source>
</evidence>